<feature type="transmembrane region" description="Helical" evidence="8">
    <location>
        <begin position="188"/>
        <end position="207"/>
    </location>
</feature>
<dbReference type="GO" id="GO:0016491">
    <property type="term" value="F:oxidoreductase activity"/>
    <property type="evidence" value="ECO:0007669"/>
    <property type="project" value="UniProtKB-KW"/>
</dbReference>
<organism evidence="10 11">
    <name type="scientific">Desulfobulbus oralis</name>
    <dbReference type="NCBI Taxonomy" id="1986146"/>
    <lineage>
        <taxon>Bacteria</taxon>
        <taxon>Pseudomonadati</taxon>
        <taxon>Thermodesulfobacteriota</taxon>
        <taxon>Desulfobulbia</taxon>
        <taxon>Desulfobulbales</taxon>
        <taxon>Desulfobulbaceae</taxon>
        <taxon>Desulfobulbus</taxon>
    </lineage>
</organism>
<feature type="transmembrane region" description="Helical" evidence="8">
    <location>
        <begin position="99"/>
        <end position="116"/>
    </location>
</feature>
<gene>
    <name evidence="10" type="ORF">CAY53_09100</name>
</gene>
<feature type="domain" description="NADH:quinone oxidoreductase/Mrp antiporter transmembrane" evidence="9">
    <location>
        <begin position="113"/>
        <end position="386"/>
    </location>
</feature>
<keyword evidence="3 7" id="KW-0812">Transmembrane</keyword>
<evidence type="ECO:0000256" key="6">
    <source>
        <dbReference type="ARBA" id="ARBA00023136"/>
    </source>
</evidence>
<dbReference type="PANTHER" id="PTHR42682:SF4">
    <property type="entry name" value="NADH-UBIQUINONE_PLASTOQUINONE"/>
    <property type="match status" value="1"/>
</dbReference>
<dbReference type="AlphaFoldDB" id="A0A2L1GPP1"/>
<feature type="transmembrane region" description="Helical" evidence="8">
    <location>
        <begin position="268"/>
        <end position="286"/>
    </location>
</feature>
<reference evidence="10" key="2">
    <citation type="journal article" date="2018" name="MBio">
        <title>Insights into the evolution of host association through the isolation and characterization of a novel human periodontal pathobiont, Desulfobulbus oralis.</title>
        <authorList>
            <person name="Cross K.L."/>
            <person name="Chirania P."/>
            <person name="Xiong W."/>
            <person name="Beall C.J."/>
            <person name="Elkins J.G."/>
            <person name="Giannone R.J."/>
            <person name="Griffen A.L."/>
            <person name="Guss A.M."/>
            <person name="Hettich R.L."/>
            <person name="Joshi S.S."/>
            <person name="Mokrzan E.M."/>
            <person name="Martin R.K."/>
            <person name="Zhulin I.B."/>
            <person name="Leys E.J."/>
            <person name="Podar M."/>
        </authorList>
    </citation>
    <scope>NUCLEOTIDE SEQUENCE [LARGE SCALE GENOMIC DNA]</scope>
    <source>
        <strain evidence="10">ORNL</strain>
    </source>
</reference>
<evidence type="ECO:0000256" key="3">
    <source>
        <dbReference type="ARBA" id="ARBA00022692"/>
    </source>
</evidence>
<dbReference type="KEGG" id="deo:CAY53_09100"/>
<reference evidence="10" key="1">
    <citation type="submission" date="2017-05" db="EMBL/GenBank/DDBJ databases">
        <authorList>
            <person name="Song R."/>
            <person name="Chenine A.L."/>
            <person name="Ruprecht R.M."/>
        </authorList>
    </citation>
    <scope>NUCLEOTIDE SEQUENCE</scope>
    <source>
        <strain evidence="10">ORNL</strain>
    </source>
</reference>
<dbReference type="GO" id="GO:0005886">
    <property type="term" value="C:plasma membrane"/>
    <property type="evidence" value="ECO:0007669"/>
    <property type="project" value="UniProtKB-SubCell"/>
</dbReference>
<feature type="transmembrane region" description="Helical" evidence="8">
    <location>
        <begin position="460"/>
        <end position="481"/>
    </location>
</feature>
<feature type="transmembrane region" description="Helical" evidence="8">
    <location>
        <begin position="122"/>
        <end position="138"/>
    </location>
</feature>
<evidence type="ECO:0000256" key="1">
    <source>
        <dbReference type="ARBA" id="ARBA00004651"/>
    </source>
</evidence>
<keyword evidence="2" id="KW-1003">Cell membrane</keyword>
<feature type="transmembrane region" description="Helical" evidence="8">
    <location>
        <begin position="417"/>
        <end position="440"/>
    </location>
</feature>
<feature type="transmembrane region" description="Helical" evidence="8">
    <location>
        <begin position="376"/>
        <end position="396"/>
    </location>
</feature>
<dbReference type="EMBL" id="CP021255">
    <property type="protein sequence ID" value="AVD71606.1"/>
    <property type="molecule type" value="Genomic_DNA"/>
</dbReference>
<evidence type="ECO:0000256" key="2">
    <source>
        <dbReference type="ARBA" id="ARBA00022475"/>
    </source>
</evidence>
<comment type="subcellular location">
    <subcellularLocation>
        <location evidence="1">Cell membrane</location>
        <topology evidence="1">Multi-pass membrane protein</topology>
    </subcellularLocation>
    <subcellularLocation>
        <location evidence="7">Membrane</location>
        <topology evidence="7">Multi-pass membrane protein</topology>
    </subcellularLocation>
</comment>
<evidence type="ECO:0000313" key="10">
    <source>
        <dbReference type="EMBL" id="AVD71606.1"/>
    </source>
</evidence>
<keyword evidence="5" id="KW-0560">Oxidoreductase</keyword>
<dbReference type="Proteomes" id="UP000239867">
    <property type="component" value="Chromosome"/>
</dbReference>
<dbReference type="OrthoDB" id="9781596at2"/>
<keyword evidence="4 8" id="KW-1133">Transmembrane helix</keyword>
<feature type="transmembrane region" description="Helical" evidence="8">
    <location>
        <begin position="568"/>
        <end position="589"/>
    </location>
</feature>
<feature type="transmembrane region" description="Helical" evidence="8">
    <location>
        <begin position="292"/>
        <end position="318"/>
    </location>
</feature>
<evidence type="ECO:0000313" key="11">
    <source>
        <dbReference type="Proteomes" id="UP000239867"/>
    </source>
</evidence>
<evidence type="ECO:0000256" key="5">
    <source>
        <dbReference type="ARBA" id="ARBA00023002"/>
    </source>
</evidence>
<evidence type="ECO:0000259" key="9">
    <source>
        <dbReference type="Pfam" id="PF00361"/>
    </source>
</evidence>
<keyword evidence="6 8" id="KW-0472">Membrane</keyword>
<dbReference type="InterPro" id="IPR001750">
    <property type="entry name" value="ND/Mrp_TM"/>
</dbReference>
<feature type="transmembrane region" description="Helical" evidence="8">
    <location>
        <begin position="150"/>
        <end position="168"/>
    </location>
</feature>
<proteinExistence type="predicted"/>
<name>A0A2L1GPP1_9BACT</name>
<dbReference type="Pfam" id="PF00361">
    <property type="entry name" value="Proton_antipo_M"/>
    <property type="match status" value="1"/>
</dbReference>
<sequence>MITSLHPAPVLLGAALLLPLLRSRPRSACLLLAPLAALADTILCCMNGGTMLDVSLKDAQLVPIQLNAPALVLCPALALLALLATLVNLHVRENGRHMASFLYVASALGVLCSQSWLRFLVFWELMTLMPVVLVWLDGHAGGRAAGYRFLCLQAVGMLLLVSGLALLLQSGGDPAFGSLAAAPPAAQWLMLSGFLMSAAVLPFHAWLPDLCSQTSPGGALLPGVVTITSATYALAQTCAGHEALPVLGLATTLYGLVRAAMADELRRLAAWATLAQNGLVVAALGLGTPDALAGAMLLSVGLVLSAALMFMGVGAVVLGTGRGHLHELGRLGSRMPITCGLMLAACLSFAAMPGFADYAGQTAIIAAFRARHEAAGWLLHFMAACILPACSLRIFWHLFCAPCPKAAAIKASDPPGHLLVAACLAALLSLLFGMVTGLYPMAGMTGMMHTQEAPFSAWPLLRAVERLCLGVLLFILCQALFRSGKARSAPAFFRPHVLELHREAQHPARSSAAWRRSAAALATRSLKHVLRFPEFCDRCLDMLMERCAVPVLGLGRALDCLPGSRVRYLLLQMLAAVALLIGLGLYAFYG</sequence>
<evidence type="ECO:0000256" key="8">
    <source>
        <dbReference type="SAM" id="Phobius"/>
    </source>
</evidence>
<protein>
    <recommendedName>
        <fullName evidence="9">NADH:quinone oxidoreductase/Mrp antiporter transmembrane domain-containing protein</fullName>
    </recommendedName>
</protein>
<feature type="transmembrane region" description="Helical" evidence="8">
    <location>
        <begin position="63"/>
        <end position="87"/>
    </location>
</feature>
<accession>A0A2L1GPP1</accession>
<dbReference type="PANTHER" id="PTHR42682">
    <property type="entry name" value="HYDROGENASE-4 COMPONENT F"/>
    <property type="match status" value="1"/>
</dbReference>
<evidence type="ECO:0000256" key="4">
    <source>
        <dbReference type="ARBA" id="ARBA00022989"/>
    </source>
</evidence>
<dbReference type="InterPro" id="IPR052175">
    <property type="entry name" value="ComplexI-like_HydComp"/>
</dbReference>
<evidence type="ECO:0000256" key="7">
    <source>
        <dbReference type="RuleBase" id="RU000320"/>
    </source>
</evidence>
<dbReference type="RefSeq" id="WP_104936852.1">
    <property type="nucleotide sequence ID" value="NZ_CP021255.1"/>
</dbReference>
<keyword evidence="11" id="KW-1185">Reference proteome</keyword>
<feature type="transmembrane region" description="Helical" evidence="8">
    <location>
        <begin position="339"/>
        <end position="356"/>
    </location>
</feature>